<dbReference type="Gene3D" id="1.50.10.10">
    <property type="match status" value="1"/>
</dbReference>
<dbReference type="InterPro" id="IPR001661">
    <property type="entry name" value="Glyco_hydro_37"/>
</dbReference>
<evidence type="ECO:0000256" key="2">
    <source>
        <dbReference type="ARBA" id="ARBA00012757"/>
    </source>
</evidence>
<dbReference type="WBParaSite" id="Hba_08759">
    <property type="protein sequence ID" value="Hba_08759"/>
    <property type="gene ID" value="Hba_08759"/>
</dbReference>
<comment type="similarity">
    <text evidence="1">Belongs to the glycosyl hydrolase 37 family.</text>
</comment>
<sequence>MHVRDDVRKHQDMYSLLYVPHPFIIPGGRFREFYYWFVVEFYFQLVLPIFNIFLLLCLFC</sequence>
<keyword evidence="6" id="KW-1185">Reference proteome</keyword>
<evidence type="ECO:0000313" key="6">
    <source>
        <dbReference type="Proteomes" id="UP000095283"/>
    </source>
</evidence>
<keyword evidence="5" id="KW-0812">Transmembrane</keyword>
<evidence type="ECO:0000256" key="3">
    <source>
        <dbReference type="ARBA" id="ARBA00019905"/>
    </source>
</evidence>
<dbReference type="GO" id="GO:0004555">
    <property type="term" value="F:alpha,alpha-trehalase activity"/>
    <property type="evidence" value="ECO:0007669"/>
    <property type="project" value="UniProtKB-EC"/>
</dbReference>
<evidence type="ECO:0000313" key="7">
    <source>
        <dbReference type="WBParaSite" id="Hba_08759"/>
    </source>
</evidence>
<keyword evidence="5" id="KW-1133">Transmembrane helix</keyword>
<evidence type="ECO:0000256" key="1">
    <source>
        <dbReference type="ARBA" id="ARBA00005615"/>
    </source>
</evidence>
<dbReference type="AlphaFoldDB" id="A0A1I7WUF5"/>
<dbReference type="GO" id="GO:0005993">
    <property type="term" value="P:trehalose catabolic process"/>
    <property type="evidence" value="ECO:0007669"/>
    <property type="project" value="TreeGrafter"/>
</dbReference>
<name>A0A1I7WUF5_HETBA</name>
<dbReference type="Proteomes" id="UP000095283">
    <property type="component" value="Unplaced"/>
</dbReference>
<accession>A0A1I7WUF5</accession>
<evidence type="ECO:0000256" key="5">
    <source>
        <dbReference type="SAM" id="Phobius"/>
    </source>
</evidence>
<protein>
    <recommendedName>
        <fullName evidence="3">Trehalase</fullName>
        <ecNumber evidence="2">3.2.1.28</ecNumber>
    </recommendedName>
    <alternativeName>
        <fullName evidence="4">Alpha,alpha-trehalase</fullName>
    </alternativeName>
</protein>
<reference evidence="7" key="1">
    <citation type="submission" date="2016-11" db="UniProtKB">
        <authorList>
            <consortium name="WormBaseParasite"/>
        </authorList>
    </citation>
    <scope>IDENTIFICATION</scope>
</reference>
<organism evidence="6 7">
    <name type="scientific">Heterorhabditis bacteriophora</name>
    <name type="common">Entomopathogenic nematode worm</name>
    <dbReference type="NCBI Taxonomy" id="37862"/>
    <lineage>
        <taxon>Eukaryota</taxon>
        <taxon>Metazoa</taxon>
        <taxon>Ecdysozoa</taxon>
        <taxon>Nematoda</taxon>
        <taxon>Chromadorea</taxon>
        <taxon>Rhabditida</taxon>
        <taxon>Rhabditina</taxon>
        <taxon>Rhabditomorpha</taxon>
        <taxon>Strongyloidea</taxon>
        <taxon>Heterorhabditidae</taxon>
        <taxon>Heterorhabditis</taxon>
    </lineage>
</organism>
<evidence type="ECO:0000256" key="4">
    <source>
        <dbReference type="ARBA" id="ARBA00030473"/>
    </source>
</evidence>
<dbReference type="InterPro" id="IPR008928">
    <property type="entry name" value="6-hairpin_glycosidase_sf"/>
</dbReference>
<dbReference type="InterPro" id="IPR012341">
    <property type="entry name" value="6hp_glycosidase-like_sf"/>
</dbReference>
<feature type="transmembrane region" description="Helical" evidence="5">
    <location>
        <begin position="33"/>
        <end position="59"/>
    </location>
</feature>
<dbReference type="Pfam" id="PF01204">
    <property type="entry name" value="Trehalase"/>
    <property type="match status" value="1"/>
</dbReference>
<dbReference type="PANTHER" id="PTHR23403:SF12">
    <property type="entry name" value="TREHALASE"/>
    <property type="match status" value="1"/>
</dbReference>
<dbReference type="PANTHER" id="PTHR23403">
    <property type="entry name" value="TREHALASE"/>
    <property type="match status" value="1"/>
</dbReference>
<dbReference type="EC" id="3.2.1.28" evidence="2"/>
<dbReference type="SUPFAM" id="SSF48208">
    <property type="entry name" value="Six-hairpin glycosidases"/>
    <property type="match status" value="1"/>
</dbReference>
<proteinExistence type="inferred from homology"/>
<keyword evidence="5" id="KW-0472">Membrane</keyword>